<dbReference type="Proteomes" id="UP000824469">
    <property type="component" value="Unassembled WGS sequence"/>
</dbReference>
<reference evidence="1 2" key="1">
    <citation type="journal article" date="2021" name="Nat. Plants">
        <title>The Taxus genome provides insights into paclitaxel biosynthesis.</title>
        <authorList>
            <person name="Xiong X."/>
            <person name="Gou J."/>
            <person name="Liao Q."/>
            <person name="Li Y."/>
            <person name="Zhou Q."/>
            <person name="Bi G."/>
            <person name="Li C."/>
            <person name="Du R."/>
            <person name="Wang X."/>
            <person name="Sun T."/>
            <person name="Guo L."/>
            <person name="Liang H."/>
            <person name="Lu P."/>
            <person name="Wu Y."/>
            <person name="Zhang Z."/>
            <person name="Ro D.K."/>
            <person name="Shang Y."/>
            <person name="Huang S."/>
            <person name="Yan J."/>
        </authorList>
    </citation>
    <scope>NUCLEOTIDE SEQUENCE [LARGE SCALE GENOMIC DNA]</scope>
    <source>
        <strain evidence="1">Ta-2019</strain>
    </source>
</reference>
<dbReference type="AlphaFoldDB" id="A0AA38L7A0"/>
<name>A0AA38L7A0_TAXCH</name>
<sequence length="89" mass="10079">LAEILEDVVDNAIFIETMYEQMDHDNSRSLTIDWSVTEMTSITERAAQTIVHMKSCLISWCMNLKESNFSKIPIMSASEVGPSHGEKDK</sequence>
<evidence type="ECO:0000313" key="2">
    <source>
        <dbReference type="Proteomes" id="UP000824469"/>
    </source>
</evidence>
<proteinExistence type="predicted"/>
<keyword evidence="2" id="KW-1185">Reference proteome</keyword>
<protein>
    <submittedName>
        <fullName evidence="1">Uncharacterized protein</fullName>
    </submittedName>
</protein>
<accession>A0AA38L7A0</accession>
<organism evidence="1 2">
    <name type="scientific">Taxus chinensis</name>
    <name type="common">Chinese yew</name>
    <name type="synonym">Taxus wallichiana var. chinensis</name>
    <dbReference type="NCBI Taxonomy" id="29808"/>
    <lineage>
        <taxon>Eukaryota</taxon>
        <taxon>Viridiplantae</taxon>
        <taxon>Streptophyta</taxon>
        <taxon>Embryophyta</taxon>
        <taxon>Tracheophyta</taxon>
        <taxon>Spermatophyta</taxon>
        <taxon>Pinopsida</taxon>
        <taxon>Pinidae</taxon>
        <taxon>Conifers II</taxon>
        <taxon>Cupressales</taxon>
        <taxon>Taxaceae</taxon>
        <taxon>Taxus</taxon>
    </lineage>
</organism>
<feature type="non-terminal residue" evidence="1">
    <location>
        <position position="89"/>
    </location>
</feature>
<comment type="caution">
    <text evidence="1">The sequence shown here is derived from an EMBL/GenBank/DDBJ whole genome shotgun (WGS) entry which is preliminary data.</text>
</comment>
<gene>
    <name evidence="1" type="ORF">KI387_044730</name>
</gene>
<dbReference type="EMBL" id="JAHRHJ020000007">
    <property type="protein sequence ID" value="KAH9310325.1"/>
    <property type="molecule type" value="Genomic_DNA"/>
</dbReference>
<feature type="non-terminal residue" evidence="1">
    <location>
        <position position="1"/>
    </location>
</feature>
<evidence type="ECO:0000313" key="1">
    <source>
        <dbReference type="EMBL" id="KAH9310325.1"/>
    </source>
</evidence>